<dbReference type="InterPro" id="IPR015421">
    <property type="entry name" value="PyrdxlP-dep_Trfase_major"/>
</dbReference>
<dbReference type="Gene3D" id="3.90.1150.10">
    <property type="entry name" value="Aspartate Aminotransferase, domain 1"/>
    <property type="match status" value="1"/>
</dbReference>
<dbReference type="Pfam" id="PF01041">
    <property type="entry name" value="DegT_DnrJ_EryC1"/>
    <property type="match status" value="1"/>
</dbReference>
<proteinExistence type="inferred from homology"/>
<evidence type="ECO:0000256" key="1">
    <source>
        <dbReference type="ARBA" id="ARBA00037999"/>
    </source>
</evidence>
<dbReference type="InterPro" id="IPR015424">
    <property type="entry name" value="PyrdxlP-dep_Trfase"/>
</dbReference>
<name>A0ABM7V5A5_9FLAO</name>
<dbReference type="InterPro" id="IPR015422">
    <property type="entry name" value="PyrdxlP-dep_Trfase_small"/>
</dbReference>
<keyword evidence="2" id="KW-0663">Pyridoxal phosphate</keyword>
<dbReference type="PANTHER" id="PTHR30244:SF34">
    <property type="entry name" value="DTDP-4-AMINO-4,6-DIDEOXYGALACTOSE TRANSAMINASE"/>
    <property type="match status" value="1"/>
</dbReference>
<dbReference type="EMBL" id="AP025184">
    <property type="protein sequence ID" value="BDB54711.1"/>
    <property type="molecule type" value="Genomic_DNA"/>
</dbReference>
<gene>
    <name evidence="3" type="primary">perA</name>
    <name evidence="3" type="ORF">GENT5_10160</name>
</gene>
<keyword evidence="4" id="KW-1185">Reference proteome</keyword>
<dbReference type="PANTHER" id="PTHR30244">
    <property type="entry name" value="TRANSAMINASE"/>
    <property type="match status" value="1"/>
</dbReference>
<reference evidence="3 4" key="2">
    <citation type="journal article" date="2022" name="Microorganisms">
        <title>Complete Genome Sequences of Two Flavobacterium ammonificans Strains and a Flavobacterium ammoniigenes Strain of Ammonifying Bacterioplankton Isolated from Surface River Water.</title>
        <authorList>
            <person name="Suda W."/>
            <person name="Ogata Y."/>
            <person name="Shindo C."/>
            <person name="Watanabe K."/>
        </authorList>
    </citation>
    <scope>NUCLEOTIDE SEQUENCE [LARGE SCALE GENOMIC DNA]</scope>
    <source>
        <strain evidence="3 4">GENT5</strain>
    </source>
</reference>
<dbReference type="SUPFAM" id="SSF53383">
    <property type="entry name" value="PLP-dependent transferases"/>
    <property type="match status" value="1"/>
</dbReference>
<sequence>MNRISNLEKKYVLEALENEFATSKNGIFTNRMESKFSEIFENEFSISHVNGTATMHTALHALGLKEGDEVIVPPLTMSSTSLCVLQNGSIPIFADVDINTFNIDPKSIRENITEKTKAIITVSLYGLSPEYDEIIQICEEYNLFLIEDNAECFLGYYKGKLVGTFGDFSSYSFQASKHISCGEGGMLTTKNVEYADVARRFTSLGYAGVSAKQAKITRNDIQDPNYSRHVSVGYNYRMSEVQSAVILGQLERIQELVNVRIEVAKLFDDAIQGSKLVTKQYTPDYCINSYWSYSMVLNTDNPNIDWYRFRDLFQKNGGDGFYAAWKLTYMEPLFLNEIQEYPGVYQKYEKGLCPNSEFLQERMIQLKTNYWDLSEAKIQAEILKKTLNEFEL</sequence>
<dbReference type="InterPro" id="IPR000653">
    <property type="entry name" value="DegT/StrS_aminotransferase"/>
</dbReference>
<evidence type="ECO:0000256" key="2">
    <source>
        <dbReference type="RuleBase" id="RU004508"/>
    </source>
</evidence>
<accession>A0ABM7V5A5</accession>
<dbReference type="PIRSF" id="PIRSF000390">
    <property type="entry name" value="PLP_StrS"/>
    <property type="match status" value="1"/>
</dbReference>
<dbReference type="RefSeq" id="WP_229316116.1">
    <property type="nucleotide sequence ID" value="NZ_AP025184.1"/>
</dbReference>
<organism evidence="3 4">
    <name type="scientific">Flavobacterium ammoniigenes</name>
    <dbReference type="NCBI Taxonomy" id="1751095"/>
    <lineage>
        <taxon>Bacteria</taxon>
        <taxon>Pseudomonadati</taxon>
        <taxon>Bacteroidota</taxon>
        <taxon>Flavobacteriia</taxon>
        <taxon>Flavobacteriales</taxon>
        <taxon>Flavobacteriaceae</taxon>
        <taxon>Flavobacterium</taxon>
    </lineage>
</organism>
<evidence type="ECO:0000313" key="4">
    <source>
        <dbReference type="Proteomes" id="UP001319867"/>
    </source>
</evidence>
<dbReference type="CDD" id="cd00616">
    <property type="entry name" value="AHBA_syn"/>
    <property type="match status" value="1"/>
</dbReference>
<reference evidence="3 4" key="1">
    <citation type="journal article" date="2022" name="Int. J. Syst. Evol. Microbiol.">
        <title>Flavobacterium ammonificans sp. nov. and Flavobacterium ammoniigenes sp. nov., ammonifying bacteria isolated from surface river water.</title>
        <authorList>
            <person name="Watanabe K."/>
            <person name="Kitamura T."/>
            <person name="Ogata Y."/>
            <person name="Shindo C."/>
            <person name="Suda W."/>
        </authorList>
    </citation>
    <scope>NUCLEOTIDE SEQUENCE [LARGE SCALE GENOMIC DNA]</scope>
    <source>
        <strain evidence="3 4">GENT5</strain>
    </source>
</reference>
<evidence type="ECO:0000313" key="3">
    <source>
        <dbReference type="EMBL" id="BDB54711.1"/>
    </source>
</evidence>
<dbReference type="Gene3D" id="3.40.640.10">
    <property type="entry name" value="Type I PLP-dependent aspartate aminotransferase-like (Major domain)"/>
    <property type="match status" value="1"/>
</dbReference>
<protein>
    <submittedName>
        <fullName evidence="3">GDP-perosamine synthase</fullName>
    </submittedName>
</protein>
<comment type="similarity">
    <text evidence="1 2">Belongs to the DegT/DnrJ/EryC1 family.</text>
</comment>
<dbReference type="Proteomes" id="UP001319867">
    <property type="component" value="Chromosome"/>
</dbReference>